<feature type="region of interest" description="Disordered" evidence="1">
    <location>
        <begin position="159"/>
        <end position="192"/>
    </location>
</feature>
<protein>
    <submittedName>
        <fullName evidence="2">(northern house mosquito) hypothetical protein</fullName>
    </submittedName>
</protein>
<evidence type="ECO:0000313" key="2">
    <source>
        <dbReference type="EMBL" id="CAG6470369.1"/>
    </source>
</evidence>
<name>A0A8D8FHL1_CULPI</name>
<dbReference type="AlphaFoldDB" id="A0A8D8FHL1"/>
<dbReference type="EMBL" id="HBUE01065200">
    <property type="protein sequence ID" value="CAG6470368.1"/>
    <property type="molecule type" value="Transcribed_RNA"/>
</dbReference>
<proteinExistence type="predicted"/>
<organism evidence="2">
    <name type="scientific">Culex pipiens</name>
    <name type="common">House mosquito</name>
    <dbReference type="NCBI Taxonomy" id="7175"/>
    <lineage>
        <taxon>Eukaryota</taxon>
        <taxon>Metazoa</taxon>
        <taxon>Ecdysozoa</taxon>
        <taxon>Arthropoda</taxon>
        <taxon>Hexapoda</taxon>
        <taxon>Insecta</taxon>
        <taxon>Pterygota</taxon>
        <taxon>Neoptera</taxon>
        <taxon>Endopterygota</taxon>
        <taxon>Diptera</taxon>
        <taxon>Nematocera</taxon>
        <taxon>Culicoidea</taxon>
        <taxon>Culicidae</taxon>
        <taxon>Culicinae</taxon>
        <taxon>Culicini</taxon>
        <taxon>Culex</taxon>
        <taxon>Culex</taxon>
    </lineage>
</organism>
<sequence length="192" mass="22156">MASFCLLLKSRFLNHAFMACCDFLQLLRPNIPSNSSAWRPNPKKGARFPFALSVTPSYSPAVQIFLSIVSLPLSHSLSTNCQREEKTKQAEWWPAKITLKSIRFFHRQMRPLPAKFQLPSIHQTTIFQMTTIPVQKRRYFTRKNPVPVFLANLAAAHSPPPIMSKSRKKNERNHQNLHQKAHVQSVEKRKVN</sequence>
<evidence type="ECO:0000256" key="1">
    <source>
        <dbReference type="SAM" id="MobiDB-lite"/>
    </source>
</evidence>
<reference evidence="2" key="1">
    <citation type="submission" date="2021-05" db="EMBL/GenBank/DDBJ databases">
        <authorList>
            <person name="Alioto T."/>
            <person name="Alioto T."/>
            <person name="Gomez Garrido J."/>
        </authorList>
    </citation>
    <scope>NUCLEOTIDE SEQUENCE</scope>
</reference>
<feature type="compositionally biased region" description="Basic residues" evidence="1">
    <location>
        <begin position="165"/>
        <end position="181"/>
    </location>
</feature>
<accession>A0A8D8FHL1</accession>
<dbReference type="EMBL" id="HBUE01065203">
    <property type="protein sequence ID" value="CAG6470369.1"/>
    <property type="molecule type" value="Transcribed_RNA"/>
</dbReference>